<protein>
    <submittedName>
        <fullName evidence="1">Uncharacterized protein</fullName>
    </submittedName>
</protein>
<organism evidence="1 2">
    <name type="scientific">Caligus rogercresseyi</name>
    <name type="common">Sea louse</name>
    <dbReference type="NCBI Taxonomy" id="217165"/>
    <lineage>
        <taxon>Eukaryota</taxon>
        <taxon>Metazoa</taxon>
        <taxon>Ecdysozoa</taxon>
        <taxon>Arthropoda</taxon>
        <taxon>Crustacea</taxon>
        <taxon>Multicrustacea</taxon>
        <taxon>Hexanauplia</taxon>
        <taxon>Copepoda</taxon>
        <taxon>Siphonostomatoida</taxon>
        <taxon>Caligidae</taxon>
        <taxon>Caligus</taxon>
    </lineage>
</organism>
<keyword evidence="2" id="KW-1185">Reference proteome</keyword>
<evidence type="ECO:0000313" key="1">
    <source>
        <dbReference type="EMBL" id="QQP55233.1"/>
    </source>
</evidence>
<gene>
    <name evidence="1" type="ORF">FKW44_008357</name>
</gene>
<evidence type="ECO:0000313" key="2">
    <source>
        <dbReference type="Proteomes" id="UP000595437"/>
    </source>
</evidence>
<dbReference type="EMBL" id="CP045894">
    <property type="protein sequence ID" value="QQP55233.1"/>
    <property type="molecule type" value="Genomic_DNA"/>
</dbReference>
<reference evidence="2" key="1">
    <citation type="submission" date="2021-01" db="EMBL/GenBank/DDBJ databases">
        <title>Caligus Genome Assembly.</title>
        <authorList>
            <person name="Gallardo-Escarate C."/>
        </authorList>
    </citation>
    <scope>NUCLEOTIDE SEQUENCE [LARGE SCALE GENOMIC DNA]</scope>
</reference>
<dbReference type="Proteomes" id="UP000595437">
    <property type="component" value="Chromosome 5"/>
</dbReference>
<proteinExistence type="predicted"/>
<dbReference type="AlphaFoldDB" id="A0A7T8QU71"/>
<accession>A0A7T8QU71</accession>
<feature type="non-terminal residue" evidence="1">
    <location>
        <position position="1"/>
    </location>
</feature>
<feature type="non-terminal residue" evidence="1">
    <location>
        <position position="97"/>
    </location>
</feature>
<name>A0A7T8QU71_CALRO</name>
<sequence>VKIFKDFILLSSPNLRCESSNAWKGIVLFGLGKNNKPPESKALTFSILNSKALICQKLSFNEPLHPFELRNIFLSAAARYADLSLKIPSLEERTTWT</sequence>